<dbReference type="InterPro" id="IPR036412">
    <property type="entry name" value="HAD-like_sf"/>
</dbReference>
<accession>A0ABS4GGD3</accession>
<evidence type="ECO:0000313" key="2">
    <source>
        <dbReference type="EMBL" id="MBP1926748.1"/>
    </source>
</evidence>
<reference evidence="2 3" key="1">
    <citation type="submission" date="2021-03" db="EMBL/GenBank/DDBJ databases">
        <title>Genomic Encyclopedia of Type Strains, Phase IV (KMG-IV): sequencing the most valuable type-strain genomes for metagenomic binning, comparative biology and taxonomic classification.</title>
        <authorList>
            <person name="Goeker M."/>
        </authorList>
    </citation>
    <scope>NUCLEOTIDE SEQUENCE [LARGE SCALE GENOMIC DNA]</scope>
    <source>
        <strain evidence="2 3">DSM 24004</strain>
    </source>
</reference>
<keyword evidence="1" id="KW-0732">Signal</keyword>
<dbReference type="Pfam" id="PF03767">
    <property type="entry name" value="Acid_phosphat_B"/>
    <property type="match status" value="1"/>
</dbReference>
<evidence type="ECO:0000256" key="1">
    <source>
        <dbReference type="ARBA" id="ARBA00022729"/>
    </source>
</evidence>
<evidence type="ECO:0000313" key="3">
    <source>
        <dbReference type="Proteomes" id="UP001519342"/>
    </source>
</evidence>
<protein>
    <submittedName>
        <fullName evidence="2">HAD superfamily protein</fullName>
    </submittedName>
</protein>
<organism evidence="2 3">
    <name type="scientific">Sedimentibacter acidaminivorans</name>
    <dbReference type="NCBI Taxonomy" id="913099"/>
    <lineage>
        <taxon>Bacteria</taxon>
        <taxon>Bacillati</taxon>
        <taxon>Bacillota</taxon>
        <taxon>Tissierellia</taxon>
        <taxon>Sedimentibacter</taxon>
    </lineage>
</organism>
<comment type="caution">
    <text evidence="2">The sequence shown here is derived from an EMBL/GenBank/DDBJ whole genome shotgun (WGS) entry which is preliminary data.</text>
</comment>
<dbReference type="EMBL" id="JAGGKS010000008">
    <property type="protein sequence ID" value="MBP1926748.1"/>
    <property type="molecule type" value="Genomic_DNA"/>
</dbReference>
<dbReference type="Proteomes" id="UP001519342">
    <property type="component" value="Unassembled WGS sequence"/>
</dbReference>
<dbReference type="InterPro" id="IPR005519">
    <property type="entry name" value="Acid_phosphat_B-like"/>
</dbReference>
<dbReference type="InterPro" id="IPR023214">
    <property type="entry name" value="HAD_sf"/>
</dbReference>
<dbReference type="SUPFAM" id="SSF56784">
    <property type="entry name" value="HAD-like"/>
    <property type="match status" value="1"/>
</dbReference>
<sequence length="161" mass="18610">MLMKVEECMMKAILVFIDGTICDDRHRLHLCGTSDFNKVENILNDIAVIGSVECLNELHEQFNIIFMGARSEQMKEVTLEWLIKTGFPNGQIYLSEKQEDRLEIAKALSKKYNIAAGIGDRWDDNELHLEIGCMSIILEEYKGNWNTVRKYLLKPDNELIK</sequence>
<name>A0ABS4GGD3_9FIRM</name>
<keyword evidence="3" id="KW-1185">Reference proteome</keyword>
<proteinExistence type="predicted"/>
<gene>
    <name evidence="2" type="ORF">J2Z76_002618</name>
</gene>
<dbReference type="Gene3D" id="3.40.50.1000">
    <property type="entry name" value="HAD superfamily/HAD-like"/>
    <property type="match status" value="1"/>
</dbReference>